<protein>
    <submittedName>
        <fullName evidence="1">Uncharacterized protein</fullName>
    </submittedName>
</protein>
<proteinExistence type="predicted"/>
<comment type="caution">
    <text evidence="1">The sequence shown here is derived from an EMBL/GenBank/DDBJ whole genome shotgun (WGS) entry which is preliminary data.</text>
</comment>
<gene>
    <name evidence="1" type="ORF">CKQ54_07885</name>
</gene>
<reference evidence="1 2" key="1">
    <citation type="submission" date="2017-08" db="EMBL/GenBank/DDBJ databases">
        <title>Comparative genomics of bacteria isolated from necrotic lesions of AOD affected trees.</title>
        <authorList>
            <person name="Doonan J."/>
            <person name="Denman S."/>
            <person name="Mcdonald J.E."/>
        </authorList>
    </citation>
    <scope>NUCLEOTIDE SEQUENCE [LARGE SCALE GENOMIC DNA]</scope>
    <source>
        <strain evidence="1 2">CIP 105588</strain>
    </source>
</reference>
<evidence type="ECO:0000313" key="2">
    <source>
        <dbReference type="Proteomes" id="UP000284853"/>
    </source>
</evidence>
<accession>A0ABX9PUR8</accession>
<sequence length="69" mass="7895">MQRAFTVNHHRHLSARCVQQKNFSFRHDNNLVTMLSSNSLTETVQLRINQTMNKRNNSSAAEALITPNA</sequence>
<name>A0ABX9PUR8_9GAMM</name>
<dbReference type="EMBL" id="NSDJ01000001">
    <property type="protein sequence ID" value="RKF68290.1"/>
    <property type="molecule type" value="Genomic_DNA"/>
</dbReference>
<organism evidence="1 2">
    <name type="scientific">Rahnella variigena</name>
    <dbReference type="NCBI Taxonomy" id="574964"/>
    <lineage>
        <taxon>Bacteria</taxon>
        <taxon>Pseudomonadati</taxon>
        <taxon>Pseudomonadota</taxon>
        <taxon>Gammaproteobacteria</taxon>
        <taxon>Enterobacterales</taxon>
        <taxon>Yersiniaceae</taxon>
        <taxon>Rahnella</taxon>
    </lineage>
</organism>
<dbReference type="Proteomes" id="UP000284853">
    <property type="component" value="Unassembled WGS sequence"/>
</dbReference>
<evidence type="ECO:0000313" key="1">
    <source>
        <dbReference type="EMBL" id="RKF68290.1"/>
    </source>
</evidence>
<keyword evidence="2" id="KW-1185">Reference proteome</keyword>